<dbReference type="Proteomes" id="UP000809273">
    <property type="component" value="Unassembled WGS sequence"/>
</dbReference>
<feature type="transmembrane region" description="Helical" evidence="1">
    <location>
        <begin position="6"/>
        <end position="29"/>
    </location>
</feature>
<protein>
    <submittedName>
        <fullName evidence="3">Diguanylate cyclase</fullName>
    </submittedName>
</protein>
<dbReference type="CDD" id="cd01949">
    <property type="entry name" value="GGDEF"/>
    <property type="match status" value="1"/>
</dbReference>
<dbReference type="GO" id="GO:1902201">
    <property type="term" value="P:negative regulation of bacterial-type flagellum-dependent cell motility"/>
    <property type="evidence" value="ECO:0007669"/>
    <property type="project" value="TreeGrafter"/>
</dbReference>
<dbReference type="GO" id="GO:0043709">
    <property type="term" value="P:cell adhesion involved in single-species biofilm formation"/>
    <property type="evidence" value="ECO:0007669"/>
    <property type="project" value="TreeGrafter"/>
</dbReference>
<dbReference type="InterPro" id="IPR050469">
    <property type="entry name" value="Diguanylate_Cyclase"/>
</dbReference>
<dbReference type="InterPro" id="IPR043128">
    <property type="entry name" value="Rev_trsase/Diguanyl_cyclase"/>
</dbReference>
<dbReference type="SMART" id="SM00267">
    <property type="entry name" value="GGDEF"/>
    <property type="match status" value="1"/>
</dbReference>
<dbReference type="InterPro" id="IPR029787">
    <property type="entry name" value="Nucleotide_cyclase"/>
</dbReference>
<proteinExistence type="predicted"/>
<dbReference type="PANTHER" id="PTHR45138">
    <property type="entry name" value="REGULATORY COMPONENTS OF SENSORY TRANSDUCTION SYSTEM"/>
    <property type="match status" value="1"/>
</dbReference>
<dbReference type="AlphaFoldDB" id="A0A9D8KEP6"/>
<dbReference type="EMBL" id="JAFGIX010000055">
    <property type="protein sequence ID" value="MBN1573760.1"/>
    <property type="molecule type" value="Genomic_DNA"/>
</dbReference>
<evidence type="ECO:0000313" key="4">
    <source>
        <dbReference type="Proteomes" id="UP000809273"/>
    </source>
</evidence>
<dbReference type="NCBIfam" id="TIGR00254">
    <property type="entry name" value="GGDEF"/>
    <property type="match status" value="1"/>
</dbReference>
<sequence>MNETSFLLFNIASSICLVFALLFIILYFLSEREKDFALFSIFTLVVAAQQFILNRSVVFQYVIALFFLSVSFYSLFLILKGMKRRRQVYYLYFTGSLFLFILGGLDLIKGGDYVYGGMKSLTPVGSIVWAVIGASVVLNYIHKRRIPARDKMVYIVDAKRDVEDKGTLDITDPLTGLYTMEFFEECIEEEVKDSLKMNRSLSLIVADVDKFDNVVEAYGKSISDRILAEISVIIKSSIKGRDLPARYGKSLFAVILPNTKLIGAWEVGERMAKNVGEVQFVIGGKPDVFVTMSLGVTELRGSDMVEDFVKRAVDALESARAGGGNVVNAVK</sequence>
<keyword evidence="1" id="KW-0472">Membrane</keyword>
<evidence type="ECO:0000256" key="1">
    <source>
        <dbReference type="SAM" id="Phobius"/>
    </source>
</evidence>
<dbReference type="PANTHER" id="PTHR45138:SF9">
    <property type="entry name" value="DIGUANYLATE CYCLASE DGCM-RELATED"/>
    <property type="match status" value="1"/>
</dbReference>
<dbReference type="GO" id="GO:0005886">
    <property type="term" value="C:plasma membrane"/>
    <property type="evidence" value="ECO:0007669"/>
    <property type="project" value="TreeGrafter"/>
</dbReference>
<dbReference type="Gene3D" id="3.30.70.270">
    <property type="match status" value="1"/>
</dbReference>
<name>A0A9D8KEP6_9DELT</name>
<organism evidence="3 4">
    <name type="scientific">Candidatus Zymogenus saltonus</name>
    <dbReference type="NCBI Taxonomy" id="2844893"/>
    <lineage>
        <taxon>Bacteria</taxon>
        <taxon>Deltaproteobacteria</taxon>
        <taxon>Candidatus Zymogenia</taxon>
        <taxon>Candidatus Zymogeniales</taxon>
        <taxon>Candidatus Zymogenaceae</taxon>
        <taxon>Candidatus Zymogenus</taxon>
    </lineage>
</organism>
<accession>A0A9D8KEP6</accession>
<dbReference type="GO" id="GO:0052621">
    <property type="term" value="F:diguanylate cyclase activity"/>
    <property type="evidence" value="ECO:0007669"/>
    <property type="project" value="TreeGrafter"/>
</dbReference>
<reference evidence="3" key="1">
    <citation type="journal article" date="2021" name="Environ. Microbiol.">
        <title>Genomic characterization of three novel Desulfobacterota classes expand the metabolic and phylogenetic diversity of the phylum.</title>
        <authorList>
            <person name="Murphy C.L."/>
            <person name="Biggerstaff J."/>
            <person name="Eichhorn A."/>
            <person name="Ewing E."/>
            <person name="Shahan R."/>
            <person name="Soriano D."/>
            <person name="Stewart S."/>
            <person name="VanMol K."/>
            <person name="Walker R."/>
            <person name="Walters P."/>
            <person name="Elshahed M.S."/>
            <person name="Youssef N.H."/>
        </authorList>
    </citation>
    <scope>NUCLEOTIDE SEQUENCE</scope>
    <source>
        <strain evidence="3">Zod_Metabat.24</strain>
    </source>
</reference>
<reference evidence="3" key="2">
    <citation type="submission" date="2021-01" db="EMBL/GenBank/DDBJ databases">
        <authorList>
            <person name="Hahn C.R."/>
            <person name="Youssef N.H."/>
            <person name="Elshahed M."/>
        </authorList>
    </citation>
    <scope>NUCLEOTIDE SEQUENCE</scope>
    <source>
        <strain evidence="3">Zod_Metabat.24</strain>
    </source>
</reference>
<feature type="transmembrane region" description="Helical" evidence="1">
    <location>
        <begin position="120"/>
        <end position="141"/>
    </location>
</feature>
<dbReference type="InterPro" id="IPR000160">
    <property type="entry name" value="GGDEF_dom"/>
</dbReference>
<gene>
    <name evidence="3" type="ORF">JW984_11245</name>
</gene>
<evidence type="ECO:0000259" key="2">
    <source>
        <dbReference type="PROSITE" id="PS50887"/>
    </source>
</evidence>
<dbReference type="PROSITE" id="PS50887">
    <property type="entry name" value="GGDEF"/>
    <property type="match status" value="1"/>
</dbReference>
<dbReference type="Pfam" id="PF00990">
    <property type="entry name" value="GGDEF"/>
    <property type="match status" value="1"/>
</dbReference>
<feature type="transmembrane region" description="Helical" evidence="1">
    <location>
        <begin position="58"/>
        <end position="78"/>
    </location>
</feature>
<keyword evidence="1" id="KW-0812">Transmembrane</keyword>
<comment type="caution">
    <text evidence="3">The sequence shown here is derived from an EMBL/GenBank/DDBJ whole genome shotgun (WGS) entry which is preliminary data.</text>
</comment>
<feature type="transmembrane region" description="Helical" evidence="1">
    <location>
        <begin position="36"/>
        <end position="52"/>
    </location>
</feature>
<dbReference type="SUPFAM" id="SSF55073">
    <property type="entry name" value="Nucleotide cyclase"/>
    <property type="match status" value="1"/>
</dbReference>
<feature type="domain" description="GGDEF" evidence="2">
    <location>
        <begin position="199"/>
        <end position="331"/>
    </location>
</feature>
<keyword evidence="1" id="KW-1133">Transmembrane helix</keyword>
<feature type="transmembrane region" description="Helical" evidence="1">
    <location>
        <begin position="90"/>
        <end position="108"/>
    </location>
</feature>
<evidence type="ECO:0000313" key="3">
    <source>
        <dbReference type="EMBL" id="MBN1573760.1"/>
    </source>
</evidence>